<proteinExistence type="inferred from homology"/>
<dbReference type="AlphaFoldDB" id="A0A381UF73"/>
<dbReference type="EMBL" id="UINC01006327">
    <property type="protein sequence ID" value="SVA26876.1"/>
    <property type="molecule type" value="Genomic_DNA"/>
</dbReference>
<evidence type="ECO:0000256" key="1">
    <source>
        <dbReference type="ARBA" id="ARBA00009369"/>
    </source>
</evidence>
<dbReference type="Pfam" id="PF04085">
    <property type="entry name" value="MreC"/>
    <property type="match status" value="1"/>
</dbReference>
<dbReference type="PANTHER" id="PTHR34138">
    <property type="entry name" value="CELL SHAPE-DETERMINING PROTEIN MREC"/>
    <property type="match status" value="1"/>
</dbReference>
<dbReference type="InterPro" id="IPR042175">
    <property type="entry name" value="Cell/Rod_MreC_2"/>
</dbReference>
<dbReference type="PIRSF" id="PIRSF038471">
    <property type="entry name" value="MreC"/>
    <property type="match status" value="1"/>
</dbReference>
<evidence type="ECO:0000256" key="3">
    <source>
        <dbReference type="ARBA" id="ARBA00022960"/>
    </source>
</evidence>
<dbReference type="InterPro" id="IPR007221">
    <property type="entry name" value="MreC"/>
</dbReference>
<dbReference type="Gene3D" id="2.40.10.340">
    <property type="entry name" value="Rod shape-determining protein MreC, domain 1"/>
    <property type="match status" value="1"/>
</dbReference>
<evidence type="ECO:0000256" key="4">
    <source>
        <dbReference type="ARBA" id="ARBA00032089"/>
    </source>
</evidence>
<feature type="domain" description="Rod shape-determining protein MreC beta-barrel core" evidence="5">
    <location>
        <begin position="113"/>
        <end position="258"/>
    </location>
</feature>
<dbReference type="InterPro" id="IPR055342">
    <property type="entry name" value="MreC_beta-barrel_core"/>
</dbReference>
<dbReference type="GO" id="GO:0005886">
    <property type="term" value="C:plasma membrane"/>
    <property type="evidence" value="ECO:0007669"/>
    <property type="project" value="TreeGrafter"/>
</dbReference>
<evidence type="ECO:0000256" key="2">
    <source>
        <dbReference type="ARBA" id="ARBA00013855"/>
    </source>
</evidence>
<comment type="similarity">
    <text evidence="1">Belongs to the MreC family.</text>
</comment>
<reference evidence="6" key="1">
    <citation type="submission" date="2018-05" db="EMBL/GenBank/DDBJ databases">
        <authorList>
            <person name="Lanie J.A."/>
            <person name="Ng W.-L."/>
            <person name="Kazmierczak K.M."/>
            <person name="Andrzejewski T.M."/>
            <person name="Davidsen T.M."/>
            <person name="Wayne K.J."/>
            <person name="Tettelin H."/>
            <person name="Glass J.I."/>
            <person name="Rusch D."/>
            <person name="Podicherti R."/>
            <person name="Tsui H.-C.T."/>
            <person name="Winkler M.E."/>
        </authorList>
    </citation>
    <scope>NUCLEOTIDE SEQUENCE</scope>
</reference>
<gene>
    <name evidence="6" type="ORF">METZ01_LOCUS79730</name>
</gene>
<sequence>MRKFYLALLRYKDHFIFLIAVTLSLTLLLKNDAPDVLIIRGKFTDYFSIISSPFSWIKSMVNLQEETGLIRQKNIQLTLELETLLMAQEENNILRDFLGFKRESNLKLLAARVVNMGASSNLSSITLDIGSDDGVKVNQPVIVPEGVIGKTVVVGNKSTIVQIIKDVNYRLSVRILPSGNAGILQFISDDICEVRELQKNTEISIGNKVVTSGFSQIYPKNLPVGEVIEVLNERGSFQKIAKVRIKSKLSTLLNVFIVIEESNEVD</sequence>
<dbReference type="Gene3D" id="2.40.10.350">
    <property type="entry name" value="Rod shape-determining protein MreC, domain 2"/>
    <property type="match status" value="1"/>
</dbReference>
<dbReference type="PANTHER" id="PTHR34138:SF1">
    <property type="entry name" value="CELL SHAPE-DETERMINING PROTEIN MREC"/>
    <property type="match status" value="1"/>
</dbReference>
<name>A0A381UF73_9ZZZZ</name>
<dbReference type="InterPro" id="IPR042177">
    <property type="entry name" value="Cell/Rod_1"/>
</dbReference>
<dbReference type="GO" id="GO:0008360">
    <property type="term" value="P:regulation of cell shape"/>
    <property type="evidence" value="ECO:0007669"/>
    <property type="project" value="UniProtKB-KW"/>
</dbReference>
<evidence type="ECO:0000313" key="6">
    <source>
        <dbReference type="EMBL" id="SVA26876.1"/>
    </source>
</evidence>
<evidence type="ECO:0000259" key="5">
    <source>
        <dbReference type="Pfam" id="PF04085"/>
    </source>
</evidence>
<keyword evidence="3" id="KW-0133">Cell shape</keyword>
<protein>
    <recommendedName>
        <fullName evidence="2">Cell shape-determining protein MreC</fullName>
    </recommendedName>
    <alternativeName>
        <fullName evidence="4">Cell shape protein MreC</fullName>
    </alternativeName>
</protein>
<accession>A0A381UF73</accession>
<organism evidence="6">
    <name type="scientific">marine metagenome</name>
    <dbReference type="NCBI Taxonomy" id="408172"/>
    <lineage>
        <taxon>unclassified sequences</taxon>
        <taxon>metagenomes</taxon>
        <taxon>ecological metagenomes</taxon>
    </lineage>
</organism>
<dbReference type="NCBIfam" id="TIGR00219">
    <property type="entry name" value="mreC"/>
    <property type="match status" value="1"/>
</dbReference>